<dbReference type="RefSeq" id="WP_102606819.1">
    <property type="nucleotide sequence ID" value="NZ_PNYC01000006.1"/>
</dbReference>
<keyword evidence="1" id="KW-1133">Transmembrane helix</keyword>
<organism evidence="2 3">
    <name type="scientific">Trinickia symbiotica</name>
    <dbReference type="NCBI Taxonomy" id="863227"/>
    <lineage>
        <taxon>Bacteria</taxon>
        <taxon>Pseudomonadati</taxon>
        <taxon>Pseudomonadota</taxon>
        <taxon>Betaproteobacteria</taxon>
        <taxon>Burkholderiales</taxon>
        <taxon>Burkholderiaceae</taxon>
        <taxon>Trinickia</taxon>
    </lineage>
</organism>
<evidence type="ECO:0000313" key="3">
    <source>
        <dbReference type="Proteomes" id="UP000235777"/>
    </source>
</evidence>
<feature type="transmembrane region" description="Helical" evidence="1">
    <location>
        <begin position="46"/>
        <end position="63"/>
    </location>
</feature>
<feature type="transmembrane region" description="Helical" evidence="1">
    <location>
        <begin position="12"/>
        <end position="34"/>
    </location>
</feature>
<comment type="caution">
    <text evidence="2">The sequence shown here is derived from an EMBL/GenBank/DDBJ whole genome shotgun (WGS) entry which is preliminary data.</text>
</comment>
<dbReference type="EMBL" id="PNYC01000006">
    <property type="protein sequence ID" value="PMS36578.1"/>
    <property type="molecule type" value="Genomic_DNA"/>
</dbReference>
<keyword evidence="1" id="KW-0812">Transmembrane</keyword>
<keyword evidence="3" id="KW-1185">Reference proteome</keyword>
<keyword evidence="1" id="KW-0472">Membrane</keyword>
<accession>A0A2N7X480</accession>
<evidence type="ECO:0000256" key="1">
    <source>
        <dbReference type="SAM" id="Phobius"/>
    </source>
</evidence>
<proteinExistence type="predicted"/>
<sequence length="104" mass="11886">MNYRNIRCAGKAALVLVAIGALGWGVTLLWNWVMPALFVGARTIDFAHALGLLVLSRILFGGFRGHGGGWRHKHHWRKWEAMTPEERERFRSAWHARREAPKGE</sequence>
<reference evidence="2 3" key="1">
    <citation type="submission" date="2018-01" db="EMBL/GenBank/DDBJ databases">
        <title>Whole genome analyses suggest that Burkholderia sensu lato contains two further novel genera in the rhizoxinica-symbiotica group Mycetohabitans gen. nov., and Trinickia gen. nov.: implications for the evolution of diazotrophy and nodulation in the Burkholderiaceae.</title>
        <authorList>
            <person name="Estrada-de los Santos P."/>
            <person name="Palmer M."/>
            <person name="Chavez-Ramirez B."/>
            <person name="Beukes C."/>
            <person name="Steenkamp E.T."/>
            <person name="Hirsch A.M."/>
            <person name="Manyaka P."/>
            <person name="Maluk M."/>
            <person name="Lafos M."/>
            <person name="Crook M."/>
            <person name="Gross E."/>
            <person name="Simon M.F."/>
            <person name="Bueno dos Reis Junior F."/>
            <person name="Poole P.S."/>
            <person name="Venter S.N."/>
            <person name="James E.K."/>
        </authorList>
    </citation>
    <scope>NUCLEOTIDE SEQUENCE [LARGE SCALE GENOMIC DNA]</scope>
    <source>
        <strain evidence="2 3">JPY 581</strain>
    </source>
</reference>
<evidence type="ECO:0000313" key="2">
    <source>
        <dbReference type="EMBL" id="PMS36578.1"/>
    </source>
</evidence>
<name>A0A2N7X480_9BURK</name>
<dbReference type="Proteomes" id="UP000235777">
    <property type="component" value="Unassembled WGS sequence"/>
</dbReference>
<dbReference type="AlphaFoldDB" id="A0A2N7X480"/>
<protein>
    <submittedName>
        <fullName evidence="2">Uncharacterized protein</fullName>
    </submittedName>
</protein>
<gene>
    <name evidence="2" type="ORF">C0Z20_10700</name>
</gene>